<dbReference type="Gene3D" id="3.40.50.150">
    <property type="entry name" value="Vaccinia Virus protein VP39"/>
    <property type="match status" value="1"/>
</dbReference>
<dbReference type="PANTHER" id="PTHR13069:SF21">
    <property type="entry name" value="ALKYLATED DNA REPAIR PROTEIN ALKB HOMOLOG 8"/>
    <property type="match status" value="1"/>
</dbReference>
<dbReference type="InterPro" id="IPR013239">
    <property type="entry name" value="RNA_polI_Rpa14"/>
</dbReference>
<dbReference type="GO" id="GO:0005737">
    <property type="term" value="C:cytoplasm"/>
    <property type="evidence" value="ECO:0007669"/>
    <property type="project" value="TreeGrafter"/>
</dbReference>
<evidence type="ECO:0000256" key="3">
    <source>
        <dbReference type="SAM" id="MobiDB-lite"/>
    </source>
</evidence>
<keyword evidence="1 4" id="KW-0489">Methyltransferase</keyword>
<name>A0A2T0FES9_9ASCO</name>
<dbReference type="GeneID" id="36514854"/>
<evidence type="ECO:0000256" key="1">
    <source>
        <dbReference type="ARBA" id="ARBA00022603"/>
    </source>
</evidence>
<dbReference type="STRING" id="45607.A0A2T0FES9"/>
<dbReference type="Pfam" id="PF08203">
    <property type="entry name" value="RNA_polI_A14"/>
    <property type="match status" value="1"/>
</dbReference>
<feature type="compositionally biased region" description="Basic and acidic residues" evidence="3">
    <location>
        <begin position="43"/>
        <end position="57"/>
    </location>
</feature>
<dbReference type="InterPro" id="IPR051422">
    <property type="entry name" value="AlkB_tRNA_MeTrf/Diox"/>
</dbReference>
<evidence type="ECO:0000313" key="4">
    <source>
        <dbReference type="EMBL" id="PRT53485.1"/>
    </source>
</evidence>
<organism evidence="4 5">
    <name type="scientific">Wickerhamiella sorbophila</name>
    <dbReference type="NCBI Taxonomy" id="45607"/>
    <lineage>
        <taxon>Eukaryota</taxon>
        <taxon>Fungi</taxon>
        <taxon>Dikarya</taxon>
        <taxon>Ascomycota</taxon>
        <taxon>Saccharomycotina</taxon>
        <taxon>Dipodascomycetes</taxon>
        <taxon>Dipodascales</taxon>
        <taxon>Trichomonascaceae</taxon>
        <taxon>Wickerhamiella</taxon>
    </lineage>
</organism>
<dbReference type="GO" id="GO:0002098">
    <property type="term" value="P:tRNA wobble uridine modification"/>
    <property type="evidence" value="ECO:0007669"/>
    <property type="project" value="TreeGrafter"/>
</dbReference>
<dbReference type="GO" id="GO:0030488">
    <property type="term" value="P:tRNA methylation"/>
    <property type="evidence" value="ECO:0007669"/>
    <property type="project" value="TreeGrafter"/>
</dbReference>
<keyword evidence="5" id="KW-1185">Reference proteome</keyword>
<gene>
    <name evidence="4" type="ORF">B9G98_01105</name>
</gene>
<comment type="caution">
    <text evidence="4">The sequence shown here is derived from an EMBL/GenBank/DDBJ whole genome shotgun (WGS) entry which is preliminary data.</text>
</comment>
<dbReference type="OrthoDB" id="271595at2759"/>
<protein>
    <submittedName>
        <fullName evidence="4">tRNA (Carboxymethyluridine(34)-5-O)-methyltransferase</fullName>
    </submittedName>
</protein>
<dbReference type="GO" id="GO:0000049">
    <property type="term" value="F:tRNA binding"/>
    <property type="evidence" value="ECO:0007669"/>
    <property type="project" value="TreeGrafter"/>
</dbReference>
<evidence type="ECO:0000256" key="2">
    <source>
        <dbReference type="ARBA" id="ARBA00022679"/>
    </source>
</evidence>
<accession>A0A2T0FES9</accession>
<dbReference type="Proteomes" id="UP000238350">
    <property type="component" value="Unassembled WGS sequence"/>
</dbReference>
<feature type="region of interest" description="Disordered" evidence="3">
    <location>
        <begin position="43"/>
        <end position="63"/>
    </location>
</feature>
<dbReference type="InterPro" id="IPR029063">
    <property type="entry name" value="SAM-dependent_MTases_sf"/>
</dbReference>
<evidence type="ECO:0000313" key="5">
    <source>
        <dbReference type="Proteomes" id="UP000238350"/>
    </source>
</evidence>
<dbReference type="GO" id="GO:0005634">
    <property type="term" value="C:nucleus"/>
    <property type="evidence" value="ECO:0007669"/>
    <property type="project" value="TreeGrafter"/>
</dbReference>
<dbReference type="AlphaFoldDB" id="A0A2T0FES9"/>
<dbReference type="RefSeq" id="XP_024663431.1">
    <property type="nucleotide sequence ID" value="XM_024807663.1"/>
</dbReference>
<dbReference type="EMBL" id="NDIQ01000001">
    <property type="protein sequence ID" value="PRT53485.1"/>
    <property type="molecule type" value="Genomic_DNA"/>
</dbReference>
<dbReference type="Gene3D" id="6.10.250.3390">
    <property type="match status" value="1"/>
</dbReference>
<reference evidence="4 5" key="1">
    <citation type="submission" date="2017-04" db="EMBL/GenBank/DDBJ databases">
        <title>Genome sequencing of [Candida] sorbophila.</title>
        <authorList>
            <person name="Ahn J.O."/>
        </authorList>
    </citation>
    <scope>NUCLEOTIDE SEQUENCE [LARGE SCALE GENOMIC DNA]</scope>
    <source>
        <strain evidence="4 5">DS02</strain>
    </source>
</reference>
<sequence length="253" mass="28532">MATVIHVTKTVPVTNDAAEQILSDLDSSLLHDSVANQLERVQRDLRGLPPQRSEEKPPSNGPEDAVYIYISSAYMEDEHVHKVYEQIAHHFSSTRYKPWPKVDSFLKSRPTGAVGCDIGGGNGKYLRYPQVFTIGSDRSENLTSIASERAMVSANDVFRGDGMHTAYCRGRFDFAISIAVVHHFSTPERRIAAVKAVLETLSTHGECLIYVWALEQEKSRRGWHEGMDQDVMVPWVDNHDSGKVVQRRGRLYY</sequence>
<keyword evidence="2 4" id="KW-0808">Transferase</keyword>
<dbReference type="Pfam" id="PF13489">
    <property type="entry name" value="Methyltransf_23"/>
    <property type="match status" value="1"/>
</dbReference>
<dbReference type="SUPFAM" id="SSF53335">
    <property type="entry name" value="S-adenosyl-L-methionine-dependent methyltransferases"/>
    <property type="match status" value="1"/>
</dbReference>
<dbReference type="PANTHER" id="PTHR13069">
    <property type="entry name" value="ALKYLATED DNA REPAIR PROTEIN ALKB HOMOLOG 8"/>
    <property type="match status" value="1"/>
</dbReference>
<proteinExistence type="predicted"/>
<dbReference type="GO" id="GO:0106335">
    <property type="term" value="F:tRNA (5-carboxymethyluridine(34)-5-O)-methyltransferase activity"/>
    <property type="evidence" value="ECO:0007669"/>
    <property type="project" value="TreeGrafter"/>
</dbReference>